<feature type="compositionally biased region" description="Basic and acidic residues" evidence="1">
    <location>
        <begin position="1"/>
        <end position="16"/>
    </location>
</feature>
<name>W8BP56_CERCA</name>
<dbReference type="AlphaFoldDB" id="W8BP56"/>
<evidence type="ECO:0000256" key="1">
    <source>
        <dbReference type="SAM" id="MobiDB-lite"/>
    </source>
</evidence>
<evidence type="ECO:0000313" key="2">
    <source>
        <dbReference type="EMBL" id="JAC00688.1"/>
    </source>
</evidence>
<proteinExistence type="evidence at transcript level"/>
<reference evidence="2" key="2">
    <citation type="journal article" date="2014" name="BMC Genomics">
        <title>A genomic perspective to assessing quality of mass-reared SIT flies used in Mediterranean fruit fly (Ceratitis capitata) eradication in California.</title>
        <authorList>
            <person name="Calla B."/>
            <person name="Hall B."/>
            <person name="Hou S."/>
            <person name="Geib S.M."/>
        </authorList>
    </citation>
    <scope>NUCLEOTIDE SEQUENCE</scope>
</reference>
<organism evidence="2">
    <name type="scientific">Ceratitis capitata</name>
    <name type="common">Mediterranean fruit fly</name>
    <name type="synonym">Tephritis capitata</name>
    <dbReference type="NCBI Taxonomy" id="7213"/>
    <lineage>
        <taxon>Eukaryota</taxon>
        <taxon>Metazoa</taxon>
        <taxon>Ecdysozoa</taxon>
        <taxon>Arthropoda</taxon>
        <taxon>Hexapoda</taxon>
        <taxon>Insecta</taxon>
        <taxon>Pterygota</taxon>
        <taxon>Neoptera</taxon>
        <taxon>Endopterygota</taxon>
        <taxon>Diptera</taxon>
        <taxon>Brachycera</taxon>
        <taxon>Muscomorpha</taxon>
        <taxon>Tephritoidea</taxon>
        <taxon>Tephritidae</taxon>
        <taxon>Ceratitis</taxon>
        <taxon>Ceratitis</taxon>
    </lineage>
</organism>
<accession>W8BP56</accession>
<protein>
    <submittedName>
        <fullName evidence="2">Uncharacterized protein</fullName>
    </submittedName>
</protein>
<feature type="region of interest" description="Disordered" evidence="1">
    <location>
        <begin position="1"/>
        <end position="31"/>
    </location>
</feature>
<reference evidence="2" key="1">
    <citation type="submission" date="2013-07" db="EMBL/GenBank/DDBJ databases">
        <authorList>
            <person name="Geib S."/>
        </authorList>
    </citation>
    <scope>NUCLEOTIDE SEQUENCE</scope>
</reference>
<sequence length="115" mass="12616">MKTVDGDRDKPKRCTHDSVTNEACDPESNNRRAGCHLPVQSRIFTKAVESNTVLCVVGDGLEFKHEDIHSGSVPVDEVNPDETFEGELSDEGSFTSLTRYVGDTLAAFALTWSKV</sequence>
<dbReference type="EMBL" id="GAMC01005868">
    <property type="protein sequence ID" value="JAC00688.1"/>
    <property type="molecule type" value="mRNA"/>
</dbReference>